<dbReference type="InterPro" id="IPR010281">
    <property type="entry name" value="DUF885"/>
</dbReference>
<accession>A0ABW1S4E4</accession>
<feature type="signal peptide" evidence="2">
    <location>
        <begin position="1"/>
        <end position="22"/>
    </location>
</feature>
<evidence type="ECO:0000313" key="3">
    <source>
        <dbReference type="EMBL" id="MFC6196535.1"/>
    </source>
</evidence>
<protein>
    <submittedName>
        <fullName evidence="3">DUF885 domain-containing protein</fullName>
    </submittedName>
</protein>
<dbReference type="Pfam" id="PF05960">
    <property type="entry name" value="DUF885"/>
    <property type="match status" value="1"/>
</dbReference>
<feature type="region of interest" description="Disordered" evidence="1">
    <location>
        <begin position="632"/>
        <end position="652"/>
    </location>
</feature>
<organism evidence="3 4">
    <name type="scientific">Ponticaulis profundi</name>
    <dbReference type="NCBI Taxonomy" id="2665222"/>
    <lineage>
        <taxon>Bacteria</taxon>
        <taxon>Pseudomonadati</taxon>
        <taxon>Pseudomonadota</taxon>
        <taxon>Alphaproteobacteria</taxon>
        <taxon>Hyphomonadales</taxon>
        <taxon>Hyphomonadaceae</taxon>
        <taxon>Ponticaulis</taxon>
    </lineage>
</organism>
<gene>
    <name evidence="3" type="ORF">ACFQDM_00515</name>
</gene>
<keyword evidence="4" id="KW-1185">Reference proteome</keyword>
<proteinExistence type="predicted"/>
<dbReference type="PANTHER" id="PTHR33361:SF16">
    <property type="entry name" value="DUF885 DOMAIN-CONTAINING PROTEIN"/>
    <property type="match status" value="1"/>
</dbReference>
<comment type="caution">
    <text evidence="3">The sequence shown here is derived from an EMBL/GenBank/DDBJ whole genome shotgun (WGS) entry which is preliminary data.</text>
</comment>
<reference evidence="4" key="1">
    <citation type="journal article" date="2019" name="Int. J. Syst. Evol. Microbiol.">
        <title>The Global Catalogue of Microorganisms (GCM) 10K type strain sequencing project: providing services to taxonomists for standard genome sequencing and annotation.</title>
        <authorList>
            <consortium name="The Broad Institute Genomics Platform"/>
            <consortium name="The Broad Institute Genome Sequencing Center for Infectious Disease"/>
            <person name="Wu L."/>
            <person name="Ma J."/>
        </authorList>
    </citation>
    <scope>NUCLEOTIDE SEQUENCE [LARGE SCALE GENOMIC DNA]</scope>
    <source>
        <strain evidence="4">CGMCC-1.15741</strain>
    </source>
</reference>
<dbReference type="PROSITE" id="PS51257">
    <property type="entry name" value="PROKAR_LIPOPROTEIN"/>
    <property type="match status" value="1"/>
</dbReference>
<evidence type="ECO:0000313" key="4">
    <source>
        <dbReference type="Proteomes" id="UP001596303"/>
    </source>
</evidence>
<dbReference type="EMBL" id="JBHSSW010000001">
    <property type="protein sequence ID" value="MFC6196535.1"/>
    <property type="molecule type" value="Genomic_DNA"/>
</dbReference>
<dbReference type="RefSeq" id="WP_377374044.1">
    <property type="nucleotide sequence ID" value="NZ_JBHSSW010000001.1"/>
</dbReference>
<sequence length="652" mass="73145">MRSLLLTTAAVFVLAACDPATETPTNTTETTTPAVTETAATEEAIAEESARLNAWFDEKYEEVLQSSPMSMTQLGRKDRYDEIDDMSFEAQREQIDWRLATVDEMKSNFDYDLLDQEAKTSYDLWIYNAERAEASWDWRFHSYNFEQMGGSQAWIPQFLINFHKVDTEEDMVAYISRVSESARAIRQLLEQTQQSAEKGIRAPTFAYEGAIQQAKNVITGAPFTDGDDSALYADLKSEITTLEEAGNVTPERAEELMADAETALIEDFGPAYQAVIDWMSDDIENTAAETVAGDLPDGAAFYNYRLASSTTTDLTADEIHEIGLSEVARLREQMVAVKDSFGFEGSLEEFFVFLRENTDDERLYYPNTDEGRQGYIDDATADIENIKQHLPEYFGILPKADVIVKRVEPFREQAGAAQHYNSGTPDGSRPGIYYAHLLDMKAMPKRELEVIAYHEAIPGHHMQISIAQELTGIPQFRTQQFFNAYVEGWALYSEYLAKEMPGTYEDDLSEFGRLGSEIWRAIRLVVDTGLHAKGWTKQEAIDYFQANSAITDAQALAEVERYITWPGQATGYKIGMLKILELREKAKTELGDDFDIRGFHDAVLGGGGLPLEVLEHRIEAWIASVKDGTYVPAPMPTDTSEPAGATEDEPAE</sequence>
<keyword evidence="2" id="KW-0732">Signal</keyword>
<name>A0ABW1S4E4_9PROT</name>
<evidence type="ECO:0000256" key="1">
    <source>
        <dbReference type="SAM" id="MobiDB-lite"/>
    </source>
</evidence>
<dbReference type="PANTHER" id="PTHR33361">
    <property type="entry name" value="GLR0591 PROTEIN"/>
    <property type="match status" value="1"/>
</dbReference>
<evidence type="ECO:0000256" key="2">
    <source>
        <dbReference type="SAM" id="SignalP"/>
    </source>
</evidence>
<feature type="chain" id="PRO_5046518097" evidence="2">
    <location>
        <begin position="23"/>
        <end position="652"/>
    </location>
</feature>
<dbReference type="Proteomes" id="UP001596303">
    <property type="component" value="Unassembled WGS sequence"/>
</dbReference>